<keyword evidence="2" id="KW-0175">Coiled coil</keyword>
<dbReference type="Pfam" id="PF04012">
    <property type="entry name" value="PspA_IM30"/>
    <property type="match status" value="1"/>
</dbReference>
<accession>A0A558CT16</accession>
<dbReference type="PANTHER" id="PTHR31088:SF6">
    <property type="entry name" value="PHAGE SHOCK PROTEIN A"/>
    <property type="match status" value="1"/>
</dbReference>
<protein>
    <recommendedName>
        <fullName evidence="5">PspA/IM30 family protein</fullName>
    </recommendedName>
</protein>
<dbReference type="EMBL" id="VMRY01000080">
    <property type="protein sequence ID" value="TVT51918.1"/>
    <property type="molecule type" value="Genomic_DNA"/>
</dbReference>
<dbReference type="AlphaFoldDB" id="A0A558CT16"/>
<dbReference type="Proteomes" id="UP000317355">
    <property type="component" value="Unassembled WGS sequence"/>
</dbReference>
<evidence type="ECO:0000313" key="4">
    <source>
        <dbReference type="Proteomes" id="UP000317355"/>
    </source>
</evidence>
<evidence type="ECO:0000256" key="2">
    <source>
        <dbReference type="SAM" id="Coils"/>
    </source>
</evidence>
<proteinExistence type="inferred from homology"/>
<evidence type="ECO:0000313" key="3">
    <source>
        <dbReference type="EMBL" id="TVT51918.1"/>
    </source>
</evidence>
<comment type="similarity">
    <text evidence="1">Belongs to the PspA/Vipp/IM30 family.</text>
</comment>
<gene>
    <name evidence="3" type="ORF">FHK82_14665</name>
</gene>
<reference evidence="3 4" key="1">
    <citation type="submission" date="2019-07" db="EMBL/GenBank/DDBJ databases">
        <title>The pathways for chlorine oxyanion respiration interact through the shared metabolite chlorate.</title>
        <authorList>
            <person name="Barnum T.P."/>
            <person name="Cheng Y."/>
            <person name="Hill K.A."/>
            <person name="Lucas L.N."/>
            <person name="Carlson H.K."/>
            <person name="Coates J.D."/>
        </authorList>
    </citation>
    <scope>NUCLEOTIDE SEQUENCE [LARGE SCALE GENOMIC DNA]</scope>
    <source>
        <strain evidence="3">BK-3</strain>
    </source>
</reference>
<feature type="coiled-coil region" evidence="2">
    <location>
        <begin position="83"/>
        <end position="142"/>
    </location>
</feature>
<dbReference type="PANTHER" id="PTHR31088">
    <property type="entry name" value="MEMBRANE-ASSOCIATED PROTEIN VIPP1, CHLOROPLASTIC"/>
    <property type="match status" value="1"/>
</dbReference>
<name>A0A558CT16_9GAMM</name>
<organism evidence="3 4">
    <name type="scientific">Sedimenticola thiotaurini</name>
    <dbReference type="NCBI Taxonomy" id="1543721"/>
    <lineage>
        <taxon>Bacteria</taxon>
        <taxon>Pseudomonadati</taxon>
        <taxon>Pseudomonadota</taxon>
        <taxon>Gammaproteobacteria</taxon>
        <taxon>Chromatiales</taxon>
        <taxon>Sedimenticolaceae</taxon>
        <taxon>Sedimenticola</taxon>
    </lineage>
</organism>
<sequence length="178" mass="21007">MALITRVSRLFRADMHAVLDRIEEPDLLLKQAIREMEAAYSEDEQRSRLLKHELGQLESRQQSCNKKLDTLAVELDICFHSGKEELARELIRRQLETEQLSEQLHNRQQRIQQQVNELLQRLQENRVQLESMRQKAQLLDEERQDSSLADYPEITTAAIQEADIEIAFLREKQKRSQS</sequence>
<evidence type="ECO:0000256" key="1">
    <source>
        <dbReference type="ARBA" id="ARBA00043985"/>
    </source>
</evidence>
<dbReference type="InterPro" id="IPR007157">
    <property type="entry name" value="PspA_VIPP1"/>
</dbReference>
<comment type="caution">
    <text evidence="3">The sequence shown here is derived from an EMBL/GenBank/DDBJ whole genome shotgun (WGS) entry which is preliminary data.</text>
</comment>
<evidence type="ECO:0008006" key="5">
    <source>
        <dbReference type="Google" id="ProtNLM"/>
    </source>
</evidence>